<dbReference type="Proteomes" id="UP000504610">
    <property type="component" value="Chromosome 2"/>
</dbReference>
<dbReference type="AlphaFoldDB" id="A0A9W3D8S9"/>
<feature type="compositionally biased region" description="Polar residues" evidence="1">
    <location>
        <begin position="427"/>
        <end position="440"/>
    </location>
</feature>
<dbReference type="PANTHER" id="PTHR31286:SF178">
    <property type="entry name" value="DUF4283 DOMAIN-CONTAINING PROTEIN"/>
    <property type="match status" value="1"/>
</dbReference>
<organism evidence="4 5">
    <name type="scientific">Raphanus sativus</name>
    <name type="common">Radish</name>
    <name type="synonym">Raphanus raphanistrum var. sativus</name>
    <dbReference type="NCBI Taxonomy" id="3726"/>
    <lineage>
        <taxon>Eukaryota</taxon>
        <taxon>Viridiplantae</taxon>
        <taxon>Streptophyta</taxon>
        <taxon>Embryophyta</taxon>
        <taxon>Tracheophyta</taxon>
        <taxon>Spermatophyta</taxon>
        <taxon>Magnoliopsida</taxon>
        <taxon>eudicotyledons</taxon>
        <taxon>Gunneridae</taxon>
        <taxon>Pentapetalae</taxon>
        <taxon>rosids</taxon>
        <taxon>malvids</taxon>
        <taxon>Brassicales</taxon>
        <taxon>Brassicaceae</taxon>
        <taxon>Brassiceae</taxon>
        <taxon>Raphanus</taxon>
    </lineage>
</organism>
<protein>
    <submittedName>
        <fullName evidence="5">Uncharacterized protein LOC108836790</fullName>
    </submittedName>
</protein>
<gene>
    <name evidence="5" type="primary">LOC108836790</name>
</gene>
<name>A0A9W3D8S9_RAPSA</name>
<proteinExistence type="predicted"/>
<feature type="compositionally biased region" description="Polar residues" evidence="1">
    <location>
        <begin position="396"/>
        <end position="407"/>
    </location>
</feature>
<feature type="region of interest" description="Disordered" evidence="1">
    <location>
        <begin position="388"/>
        <end position="440"/>
    </location>
</feature>
<evidence type="ECO:0000259" key="2">
    <source>
        <dbReference type="Pfam" id="PF14111"/>
    </source>
</evidence>
<keyword evidence="4" id="KW-1185">Reference proteome</keyword>
<evidence type="ECO:0000256" key="1">
    <source>
        <dbReference type="SAM" id="MobiDB-lite"/>
    </source>
</evidence>
<dbReference type="InterPro" id="IPR040256">
    <property type="entry name" value="At4g02000-like"/>
</dbReference>
<feature type="region of interest" description="Disordered" evidence="1">
    <location>
        <begin position="326"/>
        <end position="351"/>
    </location>
</feature>
<dbReference type="OrthoDB" id="1750606at2759"/>
<dbReference type="RefSeq" id="XP_056860169.1">
    <property type="nucleotide sequence ID" value="XM_057004189.1"/>
</dbReference>
<dbReference type="KEGG" id="rsz:108836790"/>
<sequence length="440" mass="49672">MSSEMDKAMLALSLKDDKDVPFDMPDLPHFYSCERNQNSLIGRLLNPDHQYMASLIFDMPRKWQKQNRVRGIALTAERFQFIFNHAYDLEDVLGKGMQTYNEAITAIGDLVGHVDTVAFDPEKSQRQDFVRVKIIFDVSKPLKKFKVLNLRGGIQHTVYYYYEKVQKICHLCQRLTHAKDRCPFLNRAQPTEDIQSSFSSSSSRPRENMFITKADPLFGVIKDSQVGVHPATGRPRIAPEVLQEMRNYLLSSTREDRKVKEQRIISSVEAVEKDPISQKTVLQLIPPPIFTKEINKDKGIVFDYESENNRPQEVRGPKLMSAAISAHQVMPSRPSEQNSTSPMSSLNPDNILSSTVPQFNLSLTDIIGASNVQGKARRRPGKYKCNLQGKAKARTSKATYPTATEAQSLKRKAEDDLVDASKPLKLQASTMVPNEGPSNA</sequence>
<reference evidence="5" key="2">
    <citation type="submission" date="2025-08" db="UniProtKB">
        <authorList>
            <consortium name="RefSeq"/>
        </authorList>
    </citation>
    <scope>IDENTIFICATION</scope>
    <source>
        <tissue evidence="5">Leaf</tissue>
    </source>
</reference>
<accession>A0A9W3D8S9</accession>
<feature type="domain" description="Zinc knuckle CX2CX4HX4C" evidence="3">
    <location>
        <begin position="136"/>
        <end position="184"/>
    </location>
</feature>
<evidence type="ECO:0000313" key="4">
    <source>
        <dbReference type="Proteomes" id="UP000504610"/>
    </source>
</evidence>
<evidence type="ECO:0000313" key="5">
    <source>
        <dbReference type="RefSeq" id="XP_056860169.1"/>
    </source>
</evidence>
<feature type="domain" description="DUF4283" evidence="2">
    <location>
        <begin position="33"/>
        <end position="102"/>
    </location>
</feature>
<dbReference type="PANTHER" id="PTHR31286">
    <property type="entry name" value="GLYCINE-RICH CELL WALL STRUCTURAL PROTEIN 1.8-LIKE"/>
    <property type="match status" value="1"/>
</dbReference>
<feature type="compositionally biased region" description="Polar residues" evidence="1">
    <location>
        <begin position="334"/>
        <end position="351"/>
    </location>
</feature>
<dbReference type="GeneID" id="108836790"/>
<reference evidence="4" key="1">
    <citation type="journal article" date="2019" name="Database">
        <title>The radish genome database (RadishGD): an integrated information resource for radish genomics.</title>
        <authorList>
            <person name="Yu H.J."/>
            <person name="Baek S."/>
            <person name="Lee Y.J."/>
            <person name="Cho A."/>
            <person name="Mun J.H."/>
        </authorList>
    </citation>
    <scope>NUCLEOTIDE SEQUENCE [LARGE SCALE GENOMIC DNA]</scope>
    <source>
        <strain evidence="4">cv. WK10039</strain>
    </source>
</reference>
<dbReference type="Pfam" id="PF14111">
    <property type="entry name" value="DUF4283"/>
    <property type="match status" value="1"/>
</dbReference>
<evidence type="ECO:0000259" key="3">
    <source>
        <dbReference type="Pfam" id="PF14392"/>
    </source>
</evidence>
<dbReference type="InterPro" id="IPR025836">
    <property type="entry name" value="Zn_knuckle_CX2CX4HX4C"/>
</dbReference>
<dbReference type="Pfam" id="PF14392">
    <property type="entry name" value="zf-CCHC_4"/>
    <property type="match status" value="1"/>
</dbReference>
<dbReference type="InterPro" id="IPR025558">
    <property type="entry name" value="DUF4283"/>
</dbReference>